<proteinExistence type="predicted"/>
<protein>
    <submittedName>
        <fullName evidence="1">Uncharacterized protein</fullName>
    </submittedName>
</protein>
<keyword evidence="2" id="KW-1185">Reference proteome</keyword>
<sequence>MDKEVYWLTLQNIRVLVKKHHEMLLGESTVHGFDKVQADINCDIGLITTDLNSEQTRLFMDLYFDELATQKMLQIQAICRMKLNKNKTFCN</sequence>
<dbReference type="RefSeq" id="WP_342884369.1">
    <property type="nucleotide sequence ID" value="NZ_JBBMQU010000037.1"/>
</dbReference>
<comment type="caution">
    <text evidence="1">The sequence shown here is derived from an EMBL/GenBank/DDBJ whole genome shotgun (WGS) entry which is preliminary data.</text>
</comment>
<accession>A0ABU9U5W3</accession>
<evidence type="ECO:0000313" key="2">
    <source>
        <dbReference type="Proteomes" id="UP001388366"/>
    </source>
</evidence>
<dbReference type="Proteomes" id="UP001388366">
    <property type="component" value="Unassembled WGS sequence"/>
</dbReference>
<dbReference type="EMBL" id="JBBMQU010000037">
    <property type="protein sequence ID" value="MEM5552395.1"/>
    <property type="molecule type" value="Genomic_DNA"/>
</dbReference>
<evidence type="ECO:0000313" key="1">
    <source>
        <dbReference type="EMBL" id="MEM5552395.1"/>
    </source>
</evidence>
<name>A0ABU9U5W3_9GAMM</name>
<gene>
    <name evidence="1" type="ORF">WNY63_16845</name>
</gene>
<organism evidence="1 2">
    <name type="scientific">Pseudoalteromonas neustonica</name>
    <dbReference type="NCBI Taxonomy" id="1840331"/>
    <lineage>
        <taxon>Bacteria</taxon>
        <taxon>Pseudomonadati</taxon>
        <taxon>Pseudomonadota</taxon>
        <taxon>Gammaproteobacteria</taxon>
        <taxon>Alteromonadales</taxon>
        <taxon>Pseudoalteromonadaceae</taxon>
        <taxon>Pseudoalteromonas</taxon>
    </lineage>
</organism>
<reference evidence="1 2" key="1">
    <citation type="submission" date="2024-03" db="EMBL/GenBank/DDBJ databases">
        <title>Community enrichment and isolation of bacterial strains for fucoidan degradation.</title>
        <authorList>
            <person name="Sichert A."/>
        </authorList>
    </citation>
    <scope>NUCLEOTIDE SEQUENCE [LARGE SCALE GENOMIC DNA]</scope>
    <source>
        <strain evidence="1 2">AS81</strain>
    </source>
</reference>